<proteinExistence type="predicted"/>
<accession>A0ABV7XEG9</accession>
<gene>
    <name evidence="2" type="ORF">ACFOMD_12855</name>
</gene>
<evidence type="ECO:0000313" key="2">
    <source>
        <dbReference type="EMBL" id="MFC3713468.1"/>
    </source>
</evidence>
<feature type="signal peptide" evidence="1">
    <location>
        <begin position="1"/>
        <end position="19"/>
    </location>
</feature>
<keyword evidence="1" id="KW-0732">Signal</keyword>
<organism evidence="2 3">
    <name type="scientific">Sphingoaurantiacus capsulatus</name>
    <dbReference type="NCBI Taxonomy" id="1771310"/>
    <lineage>
        <taxon>Bacteria</taxon>
        <taxon>Pseudomonadati</taxon>
        <taxon>Pseudomonadota</taxon>
        <taxon>Alphaproteobacteria</taxon>
        <taxon>Sphingomonadales</taxon>
        <taxon>Sphingosinicellaceae</taxon>
        <taxon>Sphingoaurantiacus</taxon>
    </lineage>
</organism>
<keyword evidence="3" id="KW-1185">Reference proteome</keyword>
<dbReference type="EMBL" id="JBHRXV010000011">
    <property type="protein sequence ID" value="MFC3713468.1"/>
    <property type="molecule type" value="Genomic_DNA"/>
</dbReference>
<dbReference type="InterPro" id="IPR018673">
    <property type="entry name" value="DUF2141"/>
</dbReference>
<comment type="caution">
    <text evidence="2">The sequence shown here is derived from an EMBL/GenBank/DDBJ whole genome shotgun (WGS) entry which is preliminary data.</text>
</comment>
<evidence type="ECO:0000256" key="1">
    <source>
        <dbReference type="SAM" id="SignalP"/>
    </source>
</evidence>
<sequence length="145" mass="15658">MHRMMMTGAALLLMGASSAPPEPVTLTIMLVGLRSSEGEVRVCVFPRADGFPDCAKVEGVRRVAAPAAPEVRLTVEGLTPGAYAVSVIHDENGNRKLDKSVVGMPTEGIGFSRNPRLIFGPPAFDKVRFDPSAEPMQAIKMRYYL</sequence>
<protein>
    <submittedName>
        <fullName evidence="2">DUF2141 domain-containing protein</fullName>
    </submittedName>
</protein>
<name>A0ABV7XEG9_9SPHN</name>
<dbReference type="RefSeq" id="WP_380861990.1">
    <property type="nucleotide sequence ID" value="NZ_JBHRXV010000011.1"/>
</dbReference>
<dbReference type="Proteomes" id="UP001595615">
    <property type="component" value="Unassembled WGS sequence"/>
</dbReference>
<evidence type="ECO:0000313" key="3">
    <source>
        <dbReference type="Proteomes" id="UP001595615"/>
    </source>
</evidence>
<feature type="chain" id="PRO_5045180316" evidence="1">
    <location>
        <begin position="20"/>
        <end position="145"/>
    </location>
</feature>
<reference evidence="3" key="1">
    <citation type="journal article" date="2019" name="Int. J. Syst. Evol. Microbiol.">
        <title>The Global Catalogue of Microorganisms (GCM) 10K type strain sequencing project: providing services to taxonomists for standard genome sequencing and annotation.</title>
        <authorList>
            <consortium name="The Broad Institute Genomics Platform"/>
            <consortium name="The Broad Institute Genome Sequencing Center for Infectious Disease"/>
            <person name="Wu L."/>
            <person name="Ma J."/>
        </authorList>
    </citation>
    <scope>NUCLEOTIDE SEQUENCE [LARGE SCALE GENOMIC DNA]</scope>
    <source>
        <strain evidence="3">KCTC 42644</strain>
    </source>
</reference>
<dbReference type="Pfam" id="PF09912">
    <property type="entry name" value="DUF2141"/>
    <property type="match status" value="1"/>
</dbReference>